<dbReference type="PANTHER" id="PTHR43798:SF33">
    <property type="entry name" value="HYDROLASE, PUTATIVE (AFU_ORTHOLOGUE AFUA_2G14860)-RELATED"/>
    <property type="match status" value="1"/>
</dbReference>
<dbReference type="PANTHER" id="PTHR43798">
    <property type="entry name" value="MONOACYLGLYCEROL LIPASE"/>
    <property type="match status" value="1"/>
</dbReference>
<name>A0A1Y2DSG0_9PEZI</name>
<dbReference type="InterPro" id="IPR029058">
    <property type="entry name" value="AB_hydrolase_fold"/>
</dbReference>
<comment type="caution">
    <text evidence="2">The sequence shown here is derived from an EMBL/GenBank/DDBJ whole genome shotgun (WGS) entry which is preliminary data.</text>
</comment>
<dbReference type="RefSeq" id="XP_040713902.1">
    <property type="nucleotide sequence ID" value="XM_040856200.1"/>
</dbReference>
<dbReference type="GO" id="GO:0016020">
    <property type="term" value="C:membrane"/>
    <property type="evidence" value="ECO:0007669"/>
    <property type="project" value="TreeGrafter"/>
</dbReference>
<evidence type="ECO:0000313" key="2">
    <source>
        <dbReference type="EMBL" id="ORY62066.1"/>
    </source>
</evidence>
<feature type="domain" description="AB hydrolase-1" evidence="1">
    <location>
        <begin position="64"/>
        <end position="352"/>
    </location>
</feature>
<dbReference type="Pfam" id="PF00561">
    <property type="entry name" value="Abhydrolase_1"/>
    <property type="match status" value="1"/>
</dbReference>
<dbReference type="Gene3D" id="3.40.50.1820">
    <property type="entry name" value="alpha/beta hydrolase"/>
    <property type="match status" value="1"/>
</dbReference>
<evidence type="ECO:0000259" key="1">
    <source>
        <dbReference type="Pfam" id="PF00561"/>
    </source>
</evidence>
<evidence type="ECO:0000313" key="3">
    <source>
        <dbReference type="Proteomes" id="UP000193689"/>
    </source>
</evidence>
<dbReference type="PRINTS" id="PR00111">
    <property type="entry name" value="ABHYDROLASE"/>
</dbReference>
<dbReference type="InterPro" id="IPR050266">
    <property type="entry name" value="AB_hydrolase_sf"/>
</dbReference>
<proteinExistence type="predicted"/>
<keyword evidence="2" id="KW-0378">Hydrolase</keyword>
<reference evidence="2 3" key="1">
    <citation type="submission" date="2016-07" db="EMBL/GenBank/DDBJ databases">
        <title>Pervasive Adenine N6-methylation of Active Genes in Fungi.</title>
        <authorList>
            <consortium name="DOE Joint Genome Institute"/>
            <person name="Mondo S.J."/>
            <person name="Dannebaum R.O."/>
            <person name="Kuo R.C."/>
            <person name="Labutti K."/>
            <person name="Haridas S."/>
            <person name="Kuo A."/>
            <person name="Salamov A."/>
            <person name="Ahrendt S.R."/>
            <person name="Lipzen A."/>
            <person name="Sullivan W."/>
            <person name="Andreopoulos W.B."/>
            <person name="Clum A."/>
            <person name="Lindquist E."/>
            <person name="Daum C."/>
            <person name="Ramamoorthy G.K."/>
            <person name="Gryganskyi A."/>
            <person name="Culley D."/>
            <person name="Magnuson J.K."/>
            <person name="James T.Y."/>
            <person name="O'Malley M.A."/>
            <person name="Stajich J.E."/>
            <person name="Spatafora J.W."/>
            <person name="Visel A."/>
            <person name="Grigoriev I.V."/>
        </authorList>
    </citation>
    <scope>NUCLEOTIDE SEQUENCE [LARGE SCALE GENOMIC DNA]</scope>
    <source>
        <strain evidence="2 3">CBS 129021</strain>
    </source>
</reference>
<dbReference type="AlphaFoldDB" id="A0A1Y2DSG0"/>
<dbReference type="SUPFAM" id="SSF53474">
    <property type="entry name" value="alpha/beta-Hydrolases"/>
    <property type="match status" value="1"/>
</dbReference>
<organism evidence="2 3">
    <name type="scientific">Pseudomassariella vexata</name>
    <dbReference type="NCBI Taxonomy" id="1141098"/>
    <lineage>
        <taxon>Eukaryota</taxon>
        <taxon>Fungi</taxon>
        <taxon>Dikarya</taxon>
        <taxon>Ascomycota</taxon>
        <taxon>Pezizomycotina</taxon>
        <taxon>Sordariomycetes</taxon>
        <taxon>Xylariomycetidae</taxon>
        <taxon>Amphisphaeriales</taxon>
        <taxon>Pseudomassariaceae</taxon>
        <taxon>Pseudomassariella</taxon>
    </lineage>
</organism>
<sequence>MLPRRKAGLATSSLSPKSALAGVSASEVESLPYPPDVLPGGRDVPTSYGSIRVFEWGPENGQQVLLVHGISTPAIALGDLAHELVGRGYRVMLFDLFGRGYSDAPNDLPYDVRLYVTQILLVVASSRISWTHFHLVGYSLGGCLSVSFARYFPHRLASLNLIAGGGLIRPYHVGWKSKLLYNSGLLPEWLVRYLVKRRNRPVEKLPIAASPTDIVAAESKMQPGNGDASGGTGFDAASISKYRPGVTVSSVVAWQLDHHLGFVNAFLSTIRTAHIYSPQADWRVLGSILAARRRSSADGTILAPGLEKGKVLLVLGSDDPVIVSDETIPDAKEVLGEDAVECVVLTGGHEIPITMSTEVASVLDAFWTADKELEVQG</sequence>
<dbReference type="Proteomes" id="UP000193689">
    <property type="component" value="Unassembled WGS sequence"/>
</dbReference>
<dbReference type="GO" id="GO:0016787">
    <property type="term" value="F:hydrolase activity"/>
    <property type="evidence" value="ECO:0007669"/>
    <property type="project" value="UniProtKB-KW"/>
</dbReference>
<protein>
    <submittedName>
        <fullName evidence="2">Alpha/Beta hydrolase protein</fullName>
    </submittedName>
</protein>
<dbReference type="InParanoid" id="A0A1Y2DSG0"/>
<dbReference type="InterPro" id="IPR000073">
    <property type="entry name" value="AB_hydrolase_1"/>
</dbReference>
<dbReference type="EMBL" id="MCFJ01000009">
    <property type="protein sequence ID" value="ORY62066.1"/>
    <property type="molecule type" value="Genomic_DNA"/>
</dbReference>
<dbReference type="STRING" id="1141098.A0A1Y2DSG0"/>
<dbReference type="GeneID" id="63772412"/>
<accession>A0A1Y2DSG0</accession>
<gene>
    <name evidence="2" type="ORF">BCR38DRAFT_345712</name>
</gene>
<keyword evidence="3" id="KW-1185">Reference proteome</keyword>
<dbReference type="OrthoDB" id="408373at2759"/>